<dbReference type="RefSeq" id="WP_179756051.1">
    <property type="nucleotide sequence ID" value="NZ_JACCBU010000001.1"/>
</dbReference>
<comment type="subcellular location">
    <subcellularLocation>
        <location evidence="1">Membrane</location>
        <topology evidence="1">Multi-pass membrane protein</topology>
    </subcellularLocation>
</comment>
<dbReference type="GO" id="GO:0016020">
    <property type="term" value="C:membrane"/>
    <property type="evidence" value="ECO:0007669"/>
    <property type="project" value="UniProtKB-SubCell"/>
</dbReference>
<keyword evidence="4 6" id="KW-0472">Membrane</keyword>
<dbReference type="GO" id="GO:0015095">
    <property type="term" value="F:magnesium ion transmembrane transporter activity"/>
    <property type="evidence" value="ECO:0007669"/>
    <property type="project" value="InterPro"/>
</dbReference>
<reference evidence="7 8" key="1">
    <citation type="submission" date="2020-07" db="EMBL/GenBank/DDBJ databases">
        <title>Sequencing the genomes of 1000 actinobacteria strains.</title>
        <authorList>
            <person name="Klenk H.-P."/>
        </authorList>
    </citation>
    <scope>NUCLEOTIDE SEQUENCE [LARGE SCALE GENOMIC DNA]</scope>
    <source>
        <strain evidence="7 8">DSM 22083</strain>
    </source>
</reference>
<keyword evidence="2 6" id="KW-0812">Transmembrane</keyword>
<comment type="caution">
    <text evidence="7">The sequence shown here is derived from an EMBL/GenBank/DDBJ whole genome shotgun (WGS) entry which is preliminary data.</text>
</comment>
<evidence type="ECO:0000256" key="6">
    <source>
        <dbReference type="SAM" id="Phobius"/>
    </source>
</evidence>
<dbReference type="EMBL" id="JACCBU010000001">
    <property type="protein sequence ID" value="NYE74042.1"/>
    <property type="molecule type" value="Genomic_DNA"/>
</dbReference>
<dbReference type="Pfam" id="PF05653">
    <property type="entry name" value="Mg_trans_NIPA"/>
    <property type="match status" value="1"/>
</dbReference>
<protein>
    <recommendedName>
        <fullName evidence="9">Magnesium transporter NIPA</fullName>
    </recommendedName>
</protein>
<evidence type="ECO:0000313" key="8">
    <source>
        <dbReference type="Proteomes" id="UP000569914"/>
    </source>
</evidence>
<feature type="compositionally biased region" description="Basic and acidic residues" evidence="5">
    <location>
        <begin position="292"/>
        <end position="307"/>
    </location>
</feature>
<dbReference type="Proteomes" id="UP000569914">
    <property type="component" value="Unassembled WGS sequence"/>
</dbReference>
<feature type="transmembrane region" description="Helical" evidence="6">
    <location>
        <begin position="170"/>
        <end position="189"/>
    </location>
</feature>
<gene>
    <name evidence="7" type="ORF">BKA15_005371</name>
</gene>
<sequence length="357" mass="36031">MTPNSLLTLLAVGIAVCDAACFAFGAILQHDAVRRTISTPNGENATLGLRGMLALLRQRRWLAGLALIALGAGLHVVALILAPVSVVQPIGVLGVPLAVIVAARRGHEHATRGVVAGIAISVVGTAAFVWLTAGKATSVPLTGETLVLAGVLVGLLVGAAIMVAKVNQGWVRALGCAFGGAAAFGLVAAGMRALSQLIAGDITRITQPVVIGTLLGIIAAAAVGGTLVQQAYTVGSPEVVLACVTVTDPFVAVLIGLMLLGEGRDMDPLTGLGMAAAAVVATVGVFVLARHHPDAKKQQDQDGDRDAGTSGPRGEIGTGAPDAATELGLRDQSIGMPSPAPGDNDPKRTLDENPAWR</sequence>
<feature type="transmembrane region" description="Helical" evidence="6">
    <location>
        <begin position="209"/>
        <end position="227"/>
    </location>
</feature>
<evidence type="ECO:0000256" key="1">
    <source>
        <dbReference type="ARBA" id="ARBA00004141"/>
    </source>
</evidence>
<keyword evidence="3 6" id="KW-1133">Transmembrane helix</keyword>
<accession>A0A7Y9LDL9</accession>
<evidence type="ECO:0000256" key="4">
    <source>
        <dbReference type="ARBA" id="ARBA00023136"/>
    </source>
</evidence>
<feature type="transmembrane region" description="Helical" evidence="6">
    <location>
        <begin position="61"/>
        <end position="80"/>
    </location>
</feature>
<evidence type="ECO:0000256" key="5">
    <source>
        <dbReference type="SAM" id="MobiDB-lite"/>
    </source>
</evidence>
<evidence type="ECO:0000256" key="3">
    <source>
        <dbReference type="ARBA" id="ARBA00022989"/>
    </source>
</evidence>
<dbReference type="PANTHER" id="PTHR40761">
    <property type="entry name" value="CONSERVED INTEGRAL MEMBRANE ALANINE VALINE AND LEUCINE RICH PROTEIN-RELATED"/>
    <property type="match status" value="1"/>
</dbReference>
<evidence type="ECO:0008006" key="9">
    <source>
        <dbReference type="Google" id="ProtNLM"/>
    </source>
</evidence>
<feature type="transmembrane region" description="Helical" evidence="6">
    <location>
        <begin position="145"/>
        <end position="163"/>
    </location>
</feature>
<dbReference type="AlphaFoldDB" id="A0A7Y9LDL9"/>
<feature type="transmembrane region" description="Helical" evidence="6">
    <location>
        <begin position="239"/>
        <end position="260"/>
    </location>
</feature>
<evidence type="ECO:0000313" key="7">
    <source>
        <dbReference type="EMBL" id="NYE74042.1"/>
    </source>
</evidence>
<feature type="region of interest" description="Disordered" evidence="5">
    <location>
        <begin position="292"/>
        <end position="357"/>
    </location>
</feature>
<dbReference type="InterPro" id="IPR008521">
    <property type="entry name" value="Mg_trans_NIPA"/>
</dbReference>
<proteinExistence type="predicted"/>
<name>A0A7Y9LDL9_9ACTN</name>
<organism evidence="7 8">
    <name type="scientific">Microlunatus parietis</name>
    <dbReference type="NCBI Taxonomy" id="682979"/>
    <lineage>
        <taxon>Bacteria</taxon>
        <taxon>Bacillati</taxon>
        <taxon>Actinomycetota</taxon>
        <taxon>Actinomycetes</taxon>
        <taxon>Propionibacteriales</taxon>
        <taxon>Propionibacteriaceae</taxon>
        <taxon>Microlunatus</taxon>
    </lineage>
</organism>
<keyword evidence="8" id="KW-1185">Reference proteome</keyword>
<feature type="transmembrane region" description="Helical" evidence="6">
    <location>
        <begin position="6"/>
        <end position="28"/>
    </location>
</feature>
<evidence type="ECO:0000256" key="2">
    <source>
        <dbReference type="ARBA" id="ARBA00022692"/>
    </source>
</evidence>
<feature type="transmembrane region" description="Helical" evidence="6">
    <location>
        <begin position="115"/>
        <end position="133"/>
    </location>
</feature>
<feature type="transmembrane region" description="Helical" evidence="6">
    <location>
        <begin position="86"/>
        <end position="103"/>
    </location>
</feature>
<feature type="transmembrane region" description="Helical" evidence="6">
    <location>
        <begin position="272"/>
        <end position="289"/>
    </location>
</feature>
<dbReference type="PANTHER" id="PTHR40761:SF1">
    <property type="entry name" value="CONSERVED INTEGRAL MEMBRANE ALANINE VALINE AND LEUCINE RICH PROTEIN-RELATED"/>
    <property type="match status" value="1"/>
</dbReference>